<dbReference type="PANTHER" id="PTHR34239">
    <property type="entry name" value="APPLE DOMAIN-CONTAINING PROTEIN"/>
    <property type="match status" value="1"/>
</dbReference>
<dbReference type="EMBL" id="CAKOFQ010006681">
    <property type="protein sequence ID" value="CAH1959199.1"/>
    <property type="molecule type" value="Genomic_DNA"/>
</dbReference>
<feature type="compositionally biased region" description="Basic residues" evidence="1">
    <location>
        <begin position="1"/>
        <end position="13"/>
    </location>
</feature>
<reference evidence="2" key="1">
    <citation type="submission" date="2022-03" db="EMBL/GenBank/DDBJ databases">
        <authorList>
            <person name="Sayadi A."/>
        </authorList>
    </citation>
    <scope>NUCLEOTIDE SEQUENCE</scope>
</reference>
<name>A0A9P0NYC8_ACAOB</name>
<sequence>MPRRSISKSRSRSRSGASHSSSHRNRRERESRSPMTPIHARTLPVQDEEQLSPSLQLVNATLPRAEANTENMDCGDDTLILYNDVTLPEDILKLMGKDVNTDQSAVFSLHDQLTTIWQTILTNGLKKSDAQTLFNAYQTSEKLSFLRPLELNPEVKAASSKQNISVDASYVEMQNQLGKGLAALGRSISTILIDLEHMPDQFKGDFLTNLCDSGRILTNLFHRMSVTRKNLLVPGLKISKELADDCLPGEFLFGSNLTQKLDTAKSLLNVSKDLKLPTYQNKVGASKPALAPRRAQKEEGDKPELSIQKPQDHQGL</sequence>
<dbReference type="OrthoDB" id="6775330at2759"/>
<evidence type="ECO:0000313" key="3">
    <source>
        <dbReference type="Proteomes" id="UP001152888"/>
    </source>
</evidence>
<evidence type="ECO:0000256" key="1">
    <source>
        <dbReference type="SAM" id="MobiDB-lite"/>
    </source>
</evidence>
<proteinExistence type="predicted"/>
<evidence type="ECO:0000313" key="2">
    <source>
        <dbReference type="EMBL" id="CAH1959199.1"/>
    </source>
</evidence>
<keyword evidence="3" id="KW-1185">Reference proteome</keyword>
<feature type="region of interest" description="Disordered" evidence="1">
    <location>
        <begin position="283"/>
        <end position="316"/>
    </location>
</feature>
<protein>
    <submittedName>
        <fullName evidence="2">Uncharacterized protein</fullName>
    </submittedName>
</protein>
<feature type="compositionally biased region" description="Basic and acidic residues" evidence="1">
    <location>
        <begin position="295"/>
        <end position="316"/>
    </location>
</feature>
<dbReference type="Proteomes" id="UP001152888">
    <property type="component" value="Unassembled WGS sequence"/>
</dbReference>
<dbReference type="PANTHER" id="PTHR34239:SF2">
    <property type="entry name" value="TRANSPOSABLE ELEMENT P TRANSPOSASE_THAP9 CONSERVED DOMAIN-CONTAINING PROTEIN"/>
    <property type="match status" value="1"/>
</dbReference>
<accession>A0A9P0NYC8</accession>
<dbReference type="AlphaFoldDB" id="A0A9P0NYC8"/>
<gene>
    <name evidence="2" type="ORF">ACAOBT_LOCUS3061</name>
</gene>
<organism evidence="2 3">
    <name type="scientific">Acanthoscelides obtectus</name>
    <name type="common">Bean weevil</name>
    <name type="synonym">Bruchus obtectus</name>
    <dbReference type="NCBI Taxonomy" id="200917"/>
    <lineage>
        <taxon>Eukaryota</taxon>
        <taxon>Metazoa</taxon>
        <taxon>Ecdysozoa</taxon>
        <taxon>Arthropoda</taxon>
        <taxon>Hexapoda</taxon>
        <taxon>Insecta</taxon>
        <taxon>Pterygota</taxon>
        <taxon>Neoptera</taxon>
        <taxon>Endopterygota</taxon>
        <taxon>Coleoptera</taxon>
        <taxon>Polyphaga</taxon>
        <taxon>Cucujiformia</taxon>
        <taxon>Chrysomeloidea</taxon>
        <taxon>Chrysomelidae</taxon>
        <taxon>Bruchinae</taxon>
        <taxon>Bruchini</taxon>
        <taxon>Acanthoscelides</taxon>
    </lineage>
</organism>
<comment type="caution">
    <text evidence="2">The sequence shown here is derived from an EMBL/GenBank/DDBJ whole genome shotgun (WGS) entry which is preliminary data.</text>
</comment>
<feature type="region of interest" description="Disordered" evidence="1">
    <location>
        <begin position="1"/>
        <end position="38"/>
    </location>
</feature>